<protein>
    <submittedName>
        <fullName evidence="10">Efflux RND transporter periplasmic adaptor subunit</fullName>
    </submittedName>
</protein>
<keyword evidence="3 7" id="KW-0812">Transmembrane</keyword>
<organism evidence="10 11">
    <name type="scientific">Actinomycetospora endophytica</name>
    <dbReference type="NCBI Taxonomy" id="2291215"/>
    <lineage>
        <taxon>Bacteria</taxon>
        <taxon>Bacillati</taxon>
        <taxon>Actinomycetota</taxon>
        <taxon>Actinomycetes</taxon>
        <taxon>Pseudonocardiales</taxon>
        <taxon>Pseudonocardiaceae</taxon>
        <taxon>Actinomycetospora</taxon>
    </lineage>
</organism>
<evidence type="ECO:0000259" key="8">
    <source>
        <dbReference type="Pfam" id="PF25990"/>
    </source>
</evidence>
<evidence type="ECO:0000259" key="9">
    <source>
        <dbReference type="Pfam" id="PF25997"/>
    </source>
</evidence>
<dbReference type="RefSeq" id="WP_230735418.1">
    <property type="nucleotide sequence ID" value="NZ_JAJNDB010000003.1"/>
</dbReference>
<comment type="similarity">
    <text evidence="2">Belongs to the membrane fusion protein (MFP) (TC 8.A.1) family.</text>
</comment>
<sequence length="254" mass="26582">MSAPENPDGGTTTQVDDTTPAEGTPAEGEKKGRRPLKRSTKIALIVIIILAVLAAAAFAANYFINSSKVVSTDNAQVDGTQIPIVAPTSGTLVGWKGQVGSVLRRDQVVGRVQQQGAYVQPQLPIRAPAAGTIANSDTTEGAYVTAGAQLAVAYDPANVYVTARVDETDIDDVQVNRPVDFTVDAYPGREFHGTVTEIQGGAAAVFSQFPQSNSGGNFQKVTQVIPVRIGIDDAQGLDLIPGMNVTVDIHKPGD</sequence>
<keyword evidence="5 7" id="KW-0472">Membrane</keyword>
<gene>
    <name evidence="10" type="ORF">LQ327_16030</name>
</gene>
<accession>A0ABS8P9C8</accession>
<comment type="subcellular location">
    <subcellularLocation>
        <location evidence="1">Membrane</location>
        <topology evidence="1">Single-pass membrane protein</topology>
    </subcellularLocation>
</comment>
<dbReference type="Pfam" id="PF25990">
    <property type="entry name" value="Beta-barrel_YknX"/>
    <property type="match status" value="1"/>
</dbReference>
<dbReference type="InterPro" id="IPR011053">
    <property type="entry name" value="Single_hybrid_motif"/>
</dbReference>
<feature type="transmembrane region" description="Helical" evidence="7">
    <location>
        <begin position="42"/>
        <end position="64"/>
    </location>
</feature>
<proteinExistence type="inferred from homology"/>
<dbReference type="PANTHER" id="PTHR30386:SF26">
    <property type="entry name" value="TRANSPORT PROTEIN COMB"/>
    <property type="match status" value="1"/>
</dbReference>
<keyword evidence="11" id="KW-1185">Reference proteome</keyword>
<dbReference type="Proteomes" id="UP001199469">
    <property type="component" value="Unassembled WGS sequence"/>
</dbReference>
<dbReference type="InterPro" id="IPR058635">
    <property type="entry name" value="BSH_YhbJ"/>
</dbReference>
<evidence type="ECO:0000256" key="5">
    <source>
        <dbReference type="ARBA" id="ARBA00023136"/>
    </source>
</evidence>
<evidence type="ECO:0000256" key="2">
    <source>
        <dbReference type="ARBA" id="ARBA00009477"/>
    </source>
</evidence>
<evidence type="ECO:0000256" key="4">
    <source>
        <dbReference type="ARBA" id="ARBA00022989"/>
    </source>
</evidence>
<evidence type="ECO:0000256" key="7">
    <source>
        <dbReference type="SAM" id="Phobius"/>
    </source>
</evidence>
<dbReference type="InterPro" id="IPR058636">
    <property type="entry name" value="Beta-barrel_YknX"/>
</dbReference>
<evidence type="ECO:0000313" key="10">
    <source>
        <dbReference type="EMBL" id="MCD2194881.1"/>
    </source>
</evidence>
<name>A0ABS8P9C8_9PSEU</name>
<feature type="compositionally biased region" description="Low complexity" evidence="6">
    <location>
        <begin position="8"/>
        <end position="18"/>
    </location>
</feature>
<reference evidence="10 11" key="1">
    <citation type="submission" date="2021-11" db="EMBL/GenBank/DDBJ databases">
        <title>Draft genome sequence of Actinomycetospora sp. SF1 isolated from the rhizosphere soil.</title>
        <authorList>
            <person name="Duangmal K."/>
            <person name="Chantavorakit T."/>
        </authorList>
    </citation>
    <scope>NUCLEOTIDE SEQUENCE [LARGE SCALE GENOMIC DNA]</scope>
    <source>
        <strain evidence="10 11">TBRC 5722</strain>
    </source>
</reference>
<feature type="domain" description="YknX-like beta-barrel" evidence="8">
    <location>
        <begin position="161"/>
        <end position="249"/>
    </location>
</feature>
<comment type="caution">
    <text evidence="10">The sequence shown here is derived from an EMBL/GenBank/DDBJ whole genome shotgun (WGS) entry which is preliminary data.</text>
</comment>
<dbReference type="Gene3D" id="2.40.30.170">
    <property type="match status" value="1"/>
</dbReference>
<dbReference type="Pfam" id="PF25997">
    <property type="entry name" value="BSH_YhbJ"/>
    <property type="match status" value="1"/>
</dbReference>
<dbReference type="EMBL" id="JAJNDB010000003">
    <property type="protein sequence ID" value="MCD2194881.1"/>
    <property type="molecule type" value="Genomic_DNA"/>
</dbReference>
<keyword evidence="4 7" id="KW-1133">Transmembrane helix</keyword>
<evidence type="ECO:0000313" key="11">
    <source>
        <dbReference type="Proteomes" id="UP001199469"/>
    </source>
</evidence>
<feature type="region of interest" description="Disordered" evidence="6">
    <location>
        <begin position="1"/>
        <end position="34"/>
    </location>
</feature>
<dbReference type="SUPFAM" id="SSF51230">
    <property type="entry name" value="Single hybrid motif"/>
    <property type="match status" value="1"/>
</dbReference>
<evidence type="ECO:0000256" key="6">
    <source>
        <dbReference type="SAM" id="MobiDB-lite"/>
    </source>
</evidence>
<evidence type="ECO:0000256" key="1">
    <source>
        <dbReference type="ARBA" id="ARBA00004167"/>
    </source>
</evidence>
<feature type="domain" description="YhbJ barrel-sandwich hybrid" evidence="9">
    <location>
        <begin position="82"/>
        <end position="154"/>
    </location>
</feature>
<evidence type="ECO:0000256" key="3">
    <source>
        <dbReference type="ARBA" id="ARBA00022692"/>
    </source>
</evidence>
<dbReference type="PANTHER" id="PTHR30386">
    <property type="entry name" value="MEMBRANE FUSION SUBUNIT OF EMRAB-TOLC MULTIDRUG EFFLUX PUMP"/>
    <property type="match status" value="1"/>
</dbReference>
<dbReference type="InterPro" id="IPR050739">
    <property type="entry name" value="MFP"/>
</dbReference>